<dbReference type="AlphaFoldDB" id="A0A090QRX6"/>
<dbReference type="FunFam" id="1.10.10.10:FF:000001">
    <property type="entry name" value="LysR family transcriptional regulator"/>
    <property type="match status" value="1"/>
</dbReference>
<dbReference type="GO" id="GO:0003677">
    <property type="term" value="F:DNA binding"/>
    <property type="evidence" value="ECO:0007669"/>
    <property type="project" value="UniProtKB-KW"/>
</dbReference>
<feature type="domain" description="HTH lysR-type" evidence="5">
    <location>
        <begin position="1"/>
        <end position="58"/>
    </location>
</feature>
<accession>A0A090QRX6</accession>
<evidence type="ECO:0000256" key="3">
    <source>
        <dbReference type="ARBA" id="ARBA00023125"/>
    </source>
</evidence>
<name>A0A090QRX6_9GAMM</name>
<dbReference type="InterPro" id="IPR036388">
    <property type="entry name" value="WH-like_DNA-bd_sf"/>
</dbReference>
<dbReference type="Pfam" id="PF00126">
    <property type="entry name" value="HTH_1"/>
    <property type="match status" value="1"/>
</dbReference>
<keyword evidence="4" id="KW-0804">Transcription</keyword>
<evidence type="ECO:0000259" key="5">
    <source>
        <dbReference type="PROSITE" id="PS50931"/>
    </source>
</evidence>
<evidence type="ECO:0000256" key="1">
    <source>
        <dbReference type="ARBA" id="ARBA00009437"/>
    </source>
</evidence>
<proteinExistence type="inferred from homology"/>
<dbReference type="GO" id="GO:0032993">
    <property type="term" value="C:protein-DNA complex"/>
    <property type="evidence" value="ECO:0007669"/>
    <property type="project" value="TreeGrafter"/>
</dbReference>
<dbReference type="InterPro" id="IPR000847">
    <property type="entry name" value="LysR_HTH_N"/>
</dbReference>
<reference evidence="6 7" key="1">
    <citation type="journal article" date="2014" name="Genome Announc.">
        <title>Draft Genome Sequences of Two Vibrionaceae Species, Vibrio ponticus C121 and Photobacterium aphoticum C119, Isolated as Coral Reef Microbiota.</title>
        <authorList>
            <person name="Al-saari N."/>
            <person name="Meirelles P.M."/>
            <person name="Mino S."/>
            <person name="Suda W."/>
            <person name="Oshima K."/>
            <person name="Hattori M."/>
            <person name="Ohkuma M."/>
            <person name="Thompson F.L."/>
            <person name="Gomez-Gil B."/>
            <person name="Sawabe T."/>
            <person name="Sawabe T."/>
        </authorList>
    </citation>
    <scope>NUCLEOTIDE SEQUENCE [LARGE SCALE GENOMIC DNA]</scope>
    <source>
        <strain evidence="6 7">JCM 19237</strain>
    </source>
</reference>
<gene>
    <name evidence="6" type="ORF">JCM19237_4744</name>
</gene>
<sequence>MDLRLLRCFVAVYEEKNITLAAERCFVSQPAISSAIKQLENELNTPLFERHKKGVTLTDEAHYLYPLAVRLLADVQRLPGLFQARTQCLTLKLAHFPDLSQSALATVMATLRAQIPHLLLELVDHDAPADARLTLDMFKQDGRSFCRYGKRIMCCVCCRITHWHSVTACAPSNCMNMILLSARPVKPISRPSDCWPVTAWRSI</sequence>
<dbReference type="PANTHER" id="PTHR30346:SF26">
    <property type="entry name" value="HYDROGEN PEROXIDE-INDUCIBLE GENES ACTIVATOR"/>
    <property type="match status" value="1"/>
</dbReference>
<evidence type="ECO:0000256" key="4">
    <source>
        <dbReference type="ARBA" id="ARBA00023163"/>
    </source>
</evidence>
<dbReference type="PANTHER" id="PTHR30346">
    <property type="entry name" value="TRANSCRIPTIONAL DUAL REGULATOR HCAR-RELATED"/>
    <property type="match status" value="1"/>
</dbReference>
<evidence type="ECO:0000313" key="7">
    <source>
        <dbReference type="Proteomes" id="UP000029227"/>
    </source>
</evidence>
<dbReference type="eggNOG" id="COG0583">
    <property type="taxonomic scope" value="Bacteria"/>
</dbReference>
<keyword evidence="3" id="KW-0238">DNA-binding</keyword>
<dbReference type="GO" id="GO:0003700">
    <property type="term" value="F:DNA-binding transcription factor activity"/>
    <property type="evidence" value="ECO:0007669"/>
    <property type="project" value="InterPro"/>
</dbReference>
<evidence type="ECO:0000256" key="2">
    <source>
        <dbReference type="ARBA" id="ARBA00023015"/>
    </source>
</evidence>
<dbReference type="SUPFAM" id="SSF46785">
    <property type="entry name" value="Winged helix' DNA-binding domain"/>
    <property type="match status" value="1"/>
</dbReference>
<dbReference type="EMBL" id="BBMN01000008">
    <property type="protein sequence ID" value="GAL05671.1"/>
    <property type="molecule type" value="Genomic_DNA"/>
</dbReference>
<organism evidence="6 7">
    <name type="scientific">Photobacterium aphoticum</name>
    <dbReference type="NCBI Taxonomy" id="754436"/>
    <lineage>
        <taxon>Bacteria</taxon>
        <taxon>Pseudomonadati</taxon>
        <taxon>Pseudomonadota</taxon>
        <taxon>Gammaproteobacteria</taxon>
        <taxon>Vibrionales</taxon>
        <taxon>Vibrionaceae</taxon>
        <taxon>Photobacterium</taxon>
    </lineage>
</organism>
<dbReference type="PROSITE" id="PS50931">
    <property type="entry name" value="HTH_LYSR"/>
    <property type="match status" value="1"/>
</dbReference>
<dbReference type="InterPro" id="IPR036390">
    <property type="entry name" value="WH_DNA-bd_sf"/>
</dbReference>
<dbReference type="STRING" id="754436.JCM19237_4744"/>
<evidence type="ECO:0000313" key="6">
    <source>
        <dbReference type="EMBL" id="GAL05671.1"/>
    </source>
</evidence>
<comment type="similarity">
    <text evidence="1">Belongs to the LysR transcriptional regulatory family.</text>
</comment>
<protein>
    <submittedName>
        <fullName evidence="6">Hydrogen peroxide-inducible genes activator</fullName>
    </submittedName>
</protein>
<dbReference type="Proteomes" id="UP000029227">
    <property type="component" value="Unassembled WGS sequence"/>
</dbReference>
<keyword evidence="2" id="KW-0805">Transcription regulation</keyword>
<dbReference type="PRINTS" id="PR00039">
    <property type="entry name" value="HTHLYSR"/>
</dbReference>
<dbReference type="Gene3D" id="1.10.10.10">
    <property type="entry name" value="Winged helix-like DNA-binding domain superfamily/Winged helix DNA-binding domain"/>
    <property type="match status" value="1"/>
</dbReference>
<comment type="caution">
    <text evidence="6">The sequence shown here is derived from an EMBL/GenBank/DDBJ whole genome shotgun (WGS) entry which is preliminary data.</text>
</comment>